<dbReference type="PANTHER" id="PTHR43133">
    <property type="entry name" value="RNA POLYMERASE ECF-TYPE SIGMA FACTO"/>
    <property type="match status" value="1"/>
</dbReference>
<dbReference type="SUPFAM" id="SSF88946">
    <property type="entry name" value="Sigma2 domain of RNA polymerase sigma factors"/>
    <property type="match status" value="1"/>
</dbReference>
<dbReference type="InterPro" id="IPR013325">
    <property type="entry name" value="RNA_pol_sigma_r2"/>
</dbReference>
<dbReference type="KEGG" id="cmr:Cycma_3757"/>
<evidence type="ECO:0000256" key="1">
    <source>
        <dbReference type="ARBA" id="ARBA00010641"/>
    </source>
</evidence>
<dbReference type="EMBL" id="CP002955">
    <property type="protein sequence ID" value="AEL27469.1"/>
    <property type="molecule type" value="Genomic_DNA"/>
</dbReference>
<keyword evidence="7" id="KW-1185">Reference proteome</keyword>
<reference evidence="7" key="1">
    <citation type="submission" date="2011-07" db="EMBL/GenBank/DDBJ databases">
        <title>The complete genome of Cyclobacterium marinum DSM 745.</title>
        <authorList>
            <person name="Lucas S."/>
            <person name="Han J."/>
            <person name="Lapidus A."/>
            <person name="Bruce D."/>
            <person name="Goodwin L."/>
            <person name="Pitluck S."/>
            <person name="Peters L."/>
            <person name="Kyrpides N."/>
            <person name="Mavromatis K."/>
            <person name="Ivanova N."/>
            <person name="Ovchinnikova G."/>
            <person name="Chertkov O."/>
            <person name="Detter J.C."/>
            <person name="Tapia R."/>
            <person name="Han C."/>
            <person name="Land M."/>
            <person name="Hauser L."/>
            <person name="Markowitz V."/>
            <person name="Cheng J.-F."/>
            <person name="Hugenholtz P."/>
            <person name="Woyke T."/>
            <person name="Wu D."/>
            <person name="Tindall B."/>
            <person name="Schuetze A."/>
            <person name="Brambilla E."/>
            <person name="Klenk H.-P."/>
            <person name="Eisen J.A."/>
        </authorList>
    </citation>
    <scope>NUCLEOTIDE SEQUENCE [LARGE SCALE GENOMIC DNA]</scope>
    <source>
        <strain evidence="7">ATCC 25205 / DSM 745 / LMG 13164 / NCIMB 1802</strain>
    </source>
</reference>
<name>G0J2Y2_CYCMS</name>
<feature type="domain" description="RNA polymerase sigma factor 70 region 4 type 2" evidence="5">
    <location>
        <begin position="135"/>
        <end position="177"/>
    </location>
</feature>
<dbReference type="SUPFAM" id="SSF88659">
    <property type="entry name" value="Sigma3 and sigma4 domains of RNA polymerase sigma factors"/>
    <property type="match status" value="1"/>
</dbReference>
<dbReference type="AlphaFoldDB" id="G0J2Y2"/>
<dbReference type="Pfam" id="PF08281">
    <property type="entry name" value="Sigma70_r4_2"/>
    <property type="match status" value="1"/>
</dbReference>
<dbReference type="InterPro" id="IPR014284">
    <property type="entry name" value="RNA_pol_sigma-70_dom"/>
</dbReference>
<dbReference type="eggNOG" id="COG1595">
    <property type="taxonomic scope" value="Bacteria"/>
</dbReference>
<dbReference type="HOGENOM" id="CLU_047691_4_2_10"/>
<dbReference type="GO" id="GO:0016987">
    <property type="term" value="F:sigma factor activity"/>
    <property type="evidence" value="ECO:0007669"/>
    <property type="project" value="UniProtKB-KW"/>
</dbReference>
<dbReference type="STRING" id="880070.Cycma_3757"/>
<dbReference type="GO" id="GO:0003677">
    <property type="term" value="F:DNA binding"/>
    <property type="evidence" value="ECO:0007669"/>
    <property type="project" value="InterPro"/>
</dbReference>
<evidence type="ECO:0000256" key="2">
    <source>
        <dbReference type="ARBA" id="ARBA00023015"/>
    </source>
</evidence>
<dbReference type="PANTHER" id="PTHR43133:SF46">
    <property type="entry name" value="RNA POLYMERASE SIGMA-70 FACTOR ECF SUBFAMILY"/>
    <property type="match status" value="1"/>
</dbReference>
<accession>G0J2Y2</accession>
<comment type="similarity">
    <text evidence="1">Belongs to the sigma-70 factor family. ECF subfamily.</text>
</comment>
<evidence type="ECO:0000313" key="7">
    <source>
        <dbReference type="Proteomes" id="UP000001635"/>
    </source>
</evidence>
<dbReference type="Gene3D" id="1.10.10.10">
    <property type="entry name" value="Winged helix-like DNA-binding domain superfamily/Winged helix DNA-binding domain"/>
    <property type="match status" value="1"/>
</dbReference>
<dbReference type="Proteomes" id="UP000001635">
    <property type="component" value="Chromosome"/>
</dbReference>
<organism evidence="6 7">
    <name type="scientific">Cyclobacterium marinum (strain ATCC 25205 / DSM 745 / LMG 13164 / NCIMB 1802)</name>
    <name type="common">Flectobacillus marinus</name>
    <dbReference type="NCBI Taxonomy" id="880070"/>
    <lineage>
        <taxon>Bacteria</taxon>
        <taxon>Pseudomonadati</taxon>
        <taxon>Bacteroidota</taxon>
        <taxon>Cytophagia</taxon>
        <taxon>Cytophagales</taxon>
        <taxon>Cyclobacteriaceae</taxon>
        <taxon>Cyclobacterium</taxon>
    </lineage>
</organism>
<keyword evidence="3" id="KW-0731">Sigma factor</keyword>
<evidence type="ECO:0000259" key="5">
    <source>
        <dbReference type="Pfam" id="PF08281"/>
    </source>
</evidence>
<sequence>MIESKKYIETLDRSKEDRYWELIMEGDKSGLEGMFSLYAYELMAYGLKINADRELVKDCIQDLFIDLWKYRENNRKVDHVKNYIFKVLSNKIRKEIKARVKRREVEQLMHPDGLESQMPGPESNIEFTEEKSNSKLQSALKLLPLRQRQVVIYVFLENIPHKQIAKIMGINVQSVYTLTWKAINNLRKLMVFLLFFLLAK</sequence>
<dbReference type="InterPro" id="IPR013324">
    <property type="entry name" value="RNA_pol_sigma_r3/r4-like"/>
</dbReference>
<dbReference type="InterPro" id="IPR036388">
    <property type="entry name" value="WH-like_DNA-bd_sf"/>
</dbReference>
<dbReference type="Gene3D" id="1.10.1740.10">
    <property type="match status" value="1"/>
</dbReference>
<keyword evidence="4" id="KW-0804">Transcription</keyword>
<evidence type="ECO:0000256" key="4">
    <source>
        <dbReference type="ARBA" id="ARBA00023163"/>
    </source>
</evidence>
<dbReference type="InterPro" id="IPR013249">
    <property type="entry name" value="RNA_pol_sigma70_r4_t2"/>
</dbReference>
<protein>
    <submittedName>
        <fullName evidence="6">RNA polymerase, sigma-24 subunit, ECF subfamily</fullName>
    </submittedName>
</protein>
<gene>
    <name evidence="6" type="ordered locus">Cycma_3757</name>
</gene>
<dbReference type="GO" id="GO:0006352">
    <property type="term" value="P:DNA-templated transcription initiation"/>
    <property type="evidence" value="ECO:0007669"/>
    <property type="project" value="InterPro"/>
</dbReference>
<dbReference type="NCBIfam" id="TIGR02937">
    <property type="entry name" value="sigma70-ECF"/>
    <property type="match status" value="1"/>
</dbReference>
<evidence type="ECO:0000256" key="3">
    <source>
        <dbReference type="ARBA" id="ARBA00023082"/>
    </source>
</evidence>
<proteinExistence type="inferred from homology"/>
<dbReference type="InterPro" id="IPR039425">
    <property type="entry name" value="RNA_pol_sigma-70-like"/>
</dbReference>
<dbReference type="RefSeq" id="WP_014021755.1">
    <property type="nucleotide sequence ID" value="NC_015914.1"/>
</dbReference>
<dbReference type="OrthoDB" id="9150024at2"/>
<evidence type="ECO:0000313" key="6">
    <source>
        <dbReference type="EMBL" id="AEL27469.1"/>
    </source>
</evidence>
<keyword evidence="2" id="KW-0805">Transcription regulation</keyword>